<dbReference type="PIRSF" id="PIRSF009376">
    <property type="entry name" value="Phospholipase_D_euk"/>
    <property type="match status" value="1"/>
</dbReference>
<dbReference type="Pfam" id="PF13091">
    <property type="entry name" value="PLDc_2"/>
    <property type="match status" value="1"/>
</dbReference>
<evidence type="ECO:0000256" key="3">
    <source>
        <dbReference type="ARBA" id="ARBA00022801"/>
    </source>
</evidence>
<keyword evidence="2" id="KW-0677">Repeat</keyword>
<keyword evidence="8" id="KW-1185">Reference proteome</keyword>
<dbReference type="CDD" id="cd09138">
    <property type="entry name" value="PLDc_vPLD1_2_yPLD_like_1"/>
    <property type="match status" value="1"/>
</dbReference>
<dbReference type="InterPro" id="IPR001736">
    <property type="entry name" value="PLipase_D/transphosphatidylase"/>
</dbReference>
<dbReference type="OrthoDB" id="14911at2759"/>
<dbReference type="InterPro" id="IPR025202">
    <property type="entry name" value="PLD-like_dom"/>
</dbReference>
<feature type="domain" description="PLD phosphodiesterase" evidence="6">
    <location>
        <begin position="156"/>
        <end position="183"/>
    </location>
</feature>
<evidence type="ECO:0000256" key="2">
    <source>
        <dbReference type="ARBA" id="ARBA00022737"/>
    </source>
</evidence>
<dbReference type="EC" id="3.1.4.4" evidence="1"/>
<reference evidence="7 8" key="1">
    <citation type="submission" date="2020-12" db="EMBL/GenBank/DDBJ databases">
        <title>Metabolic potential, ecology and presence of endohyphal bacteria is reflected in genomic diversity of Mucoromycotina.</title>
        <authorList>
            <person name="Muszewska A."/>
            <person name="Okrasinska A."/>
            <person name="Steczkiewicz K."/>
            <person name="Drgas O."/>
            <person name="Orlowska M."/>
            <person name="Perlinska-Lenart U."/>
            <person name="Aleksandrzak-Piekarczyk T."/>
            <person name="Szatraj K."/>
            <person name="Zielenkiewicz U."/>
            <person name="Pilsyk S."/>
            <person name="Malc E."/>
            <person name="Mieczkowski P."/>
            <person name="Kruszewska J.S."/>
            <person name="Biernat P."/>
            <person name="Pawlowska J."/>
        </authorList>
    </citation>
    <scope>NUCLEOTIDE SEQUENCE [LARGE SCALE GENOMIC DNA]</scope>
    <source>
        <strain evidence="7 8">CBS 142.35</strain>
    </source>
</reference>
<dbReference type="Pfam" id="PF00614">
    <property type="entry name" value="PLDc"/>
    <property type="match status" value="1"/>
</dbReference>
<feature type="domain" description="PLD phosphodiesterase" evidence="6">
    <location>
        <begin position="518"/>
        <end position="545"/>
    </location>
</feature>
<dbReference type="GO" id="GO:0006654">
    <property type="term" value="P:phosphatidic acid biosynthetic process"/>
    <property type="evidence" value="ECO:0007669"/>
    <property type="project" value="InterPro"/>
</dbReference>
<name>A0A8H7SG55_9FUNG</name>
<dbReference type="GO" id="GO:0009395">
    <property type="term" value="P:phospholipid catabolic process"/>
    <property type="evidence" value="ECO:0007669"/>
    <property type="project" value="TreeGrafter"/>
</dbReference>
<dbReference type="SUPFAM" id="SSF56024">
    <property type="entry name" value="Phospholipase D/nuclease"/>
    <property type="match status" value="2"/>
</dbReference>
<dbReference type="InterPro" id="IPR015679">
    <property type="entry name" value="PLipase_D_fam"/>
</dbReference>
<dbReference type="Proteomes" id="UP000646827">
    <property type="component" value="Unassembled WGS sequence"/>
</dbReference>
<evidence type="ECO:0000313" key="8">
    <source>
        <dbReference type="Proteomes" id="UP000646827"/>
    </source>
</evidence>
<evidence type="ECO:0000256" key="4">
    <source>
        <dbReference type="ARBA" id="ARBA00022963"/>
    </source>
</evidence>
<keyword evidence="5" id="KW-0443">Lipid metabolism</keyword>
<evidence type="ECO:0000313" key="7">
    <source>
        <dbReference type="EMBL" id="KAG2227488.1"/>
    </source>
</evidence>
<dbReference type="AlphaFoldDB" id="A0A8H7SG55"/>
<dbReference type="GO" id="GO:0035556">
    <property type="term" value="P:intracellular signal transduction"/>
    <property type="evidence" value="ECO:0007669"/>
    <property type="project" value="InterPro"/>
</dbReference>
<keyword evidence="3" id="KW-0378">Hydrolase</keyword>
<protein>
    <recommendedName>
        <fullName evidence="1">phospholipase D</fullName>
        <ecNumber evidence="1">3.1.4.4</ecNumber>
    </recommendedName>
</protein>
<dbReference type="EMBL" id="JAEPRB010000007">
    <property type="protein sequence ID" value="KAG2227488.1"/>
    <property type="molecule type" value="Genomic_DNA"/>
</dbReference>
<dbReference type="InterPro" id="IPR016555">
    <property type="entry name" value="PLipase_D_euk"/>
</dbReference>
<accession>A0A8H7SG55</accession>
<evidence type="ECO:0000256" key="1">
    <source>
        <dbReference type="ARBA" id="ARBA00012027"/>
    </source>
</evidence>
<dbReference type="Gene3D" id="3.30.870.10">
    <property type="entry name" value="Endonuclease Chain A"/>
    <property type="match status" value="2"/>
</dbReference>
<sequence>MAFITNFFSNMFEANDEEDEREQELSKKYHRYDSFAPVRHDAKVKYFIDGHDYCWAISEAIANARQCIFIEDWWLSPEMYLRRPPAEHPEYRIDNLLKRKAEEGVKIFIVVYKEVSLALTINSEHTKKHLEGLHENIIVQRSPDFSLKGSMSGINAYWSHHEKICVVDNKIAFLGGLDLCYGRWDTHAHHPADFFDGTGHEIFPGQDYNNARARDFEGVEEWDRRVIDKTSLPRMPWHDVSLCVLGEPVLDVARHFCERWNYIKTKKNMDDKDILFLKPALGGFGHHQQFSIPDDEEEVAAHGSYRFMHGVRDIDGTCRAQVLRSSGEWSLGLDETEHSIQNAYIATILSAEHYIYIENQFFITSTEKDKDFVLQNTIGEAIVKRINRAHEEREPFKVYVVIPLMPGFPAELSTKEASNPRMIMHYQYISICRGGRSIIEKLEANGINASDYIRFFSLRNYDKIIRNKTEELLTQVDGFSQPYNSGYGDDVEGEVDYARVSEYGEQQEEEKPQDFVSEELYIHSKLLIADDKVVIMGSANLNDRSQCGDRDSEIALLVQDQDLIPSQMNGNYYQAGRFAATLRRQLWKEHLGLISDEGRPLDEVTDDMLPLPVAQIDYTESDEDRLVMDPLSEETFALMTETASTNTDAFRQVFHCVPDDNVHNWDEYKEFYPNQSEVEIGHVYDSNMSVDEIRDQLSRVKGHLVEFPLEFLKDEDLAGQSIPFITDLTEELYT</sequence>
<dbReference type="PROSITE" id="PS50035">
    <property type="entry name" value="PLD"/>
    <property type="match status" value="2"/>
</dbReference>
<dbReference type="PANTHER" id="PTHR18896:SF186">
    <property type="entry name" value="PHOSPHOLIPASE D"/>
    <property type="match status" value="1"/>
</dbReference>
<dbReference type="SMART" id="SM00155">
    <property type="entry name" value="PLDc"/>
    <property type="match status" value="2"/>
</dbReference>
<evidence type="ECO:0000259" key="6">
    <source>
        <dbReference type="PROSITE" id="PS50035"/>
    </source>
</evidence>
<keyword evidence="4" id="KW-0442">Lipid degradation</keyword>
<dbReference type="PANTHER" id="PTHR18896">
    <property type="entry name" value="PHOSPHOLIPASE D"/>
    <property type="match status" value="1"/>
</dbReference>
<organism evidence="7 8">
    <name type="scientific">Circinella minor</name>
    <dbReference type="NCBI Taxonomy" id="1195481"/>
    <lineage>
        <taxon>Eukaryota</taxon>
        <taxon>Fungi</taxon>
        <taxon>Fungi incertae sedis</taxon>
        <taxon>Mucoromycota</taxon>
        <taxon>Mucoromycotina</taxon>
        <taxon>Mucoromycetes</taxon>
        <taxon>Mucorales</taxon>
        <taxon>Lichtheimiaceae</taxon>
        <taxon>Circinella</taxon>
    </lineage>
</organism>
<proteinExistence type="predicted"/>
<evidence type="ECO:0000256" key="5">
    <source>
        <dbReference type="ARBA" id="ARBA00023098"/>
    </source>
</evidence>
<dbReference type="GO" id="GO:0004630">
    <property type="term" value="F:phospholipase D activity"/>
    <property type="evidence" value="ECO:0007669"/>
    <property type="project" value="UniProtKB-EC"/>
</dbReference>
<gene>
    <name evidence="7" type="ORF">INT45_007514</name>
</gene>
<comment type="caution">
    <text evidence="7">The sequence shown here is derived from an EMBL/GenBank/DDBJ whole genome shotgun (WGS) entry which is preliminary data.</text>
</comment>
<dbReference type="CDD" id="cd09141">
    <property type="entry name" value="PLDc_vPLD1_2_yPLD_like_2"/>
    <property type="match status" value="1"/>
</dbReference>